<protein>
    <submittedName>
        <fullName evidence="2">Uncharacterized protein</fullName>
    </submittedName>
</protein>
<keyword evidence="3" id="KW-1185">Reference proteome</keyword>
<keyword evidence="1" id="KW-0732">Signal</keyword>
<evidence type="ECO:0000256" key="1">
    <source>
        <dbReference type="SAM" id="SignalP"/>
    </source>
</evidence>
<sequence>MRQSRTPVVVALATAVALALTTLVPSLMASPIDTLNSQKQSFFKSSVNKQPICGTVIAIDFGEEEFSGAYINPATNTYELFPNKEGETSTASFVRVVNHLDGTQDVIIGKEALLRPLNAREIASAKLRSIKVAQYYAAHPKTNSSLPIPEYYFGFQADTTYGLGSFEAVNFRDGERDRAWMLKSKAPSVYFSDEGVFMHIGGEWEDSWENTSRRTNTSFTRDQMKCVKTPEEMDWDAESKRNTYELRLEVASLMMGRVKELAETRLQGEGKVKFAVVIIPSLTTGHRQYPQHEFTVEAVARAGLQSVKIVDESEAAVFAYQPAIAQAEALTRRPQTIVMYYLNDLIEGITVFEASSSGGESVESESKGGDGFLRLKKVAKYHFYQTIEKRMQRALGKQMYDRYTQGHYHTDETPWWWNDKYGDVGAVKRPTHPLMIGEALGSLEMYLRHSQWPRKWGSETGDALEKFYVSDFDYVLFSHQECWDFEKAFLKTHFENMLGRAYEKSGVKVEERAVKVDMFLVADQSRFRNMSSAIMEEALGAGAKELFDPEVQPNFAASYGAARLAEYLTKQASHSACT</sequence>
<dbReference type="EMBL" id="JAAAIM010000610">
    <property type="protein sequence ID" value="KAG0286012.1"/>
    <property type="molecule type" value="Genomic_DNA"/>
</dbReference>
<accession>A0ABQ7JVF3</accession>
<dbReference type="Gene3D" id="3.30.420.40">
    <property type="match status" value="1"/>
</dbReference>
<dbReference type="Proteomes" id="UP001194696">
    <property type="component" value="Unassembled WGS sequence"/>
</dbReference>
<evidence type="ECO:0000313" key="2">
    <source>
        <dbReference type="EMBL" id="KAG0286012.1"/>
    </source>
</evidence>
<name>A0ABQ7JVF3_9FUNG</name>
<feature type="signal peptide" evidence="1">
    <location>
        <begin position="1"/>
        <end position="29"/>
    </location>
</feature>
<reference evidence="2 3" key="1">
    <citation type="journal article" date="2020" name="Fungal Divers.">
        <title>Resolving the Mortierellaceae phylogeny through synthesis of multi-gene phylogenetics and phylogenomics.</title>
        <authorList>
            <person name="Vandepol N."/>
            <person name="Liber J."/>
            <person name="Desiro A."/>
            <person name="Na H."/>
            <person name="Kennedy M."/>
            <person name="Barry K."/>
            <person name="Grigoriev I.V."/>
            <person name="Miller A.N."/>
            <person name="O'Donnell K."/>
            <person name="Stajich J.E."/>
            <person name="Bonito G."/>
        </authorList>
    </citation>
    <scope>NUCLEOTIDE SEQUENCE [LARGE SCALE GENOMIC DNA]</scope>
    <source>
        <strain evidence="2 3">AD045</strain>
    </source>
</reference>
<organism evidence="2 3">
    <name type="scientific">Linnemannia gamsii</name>
    <dbReference type="NCBI Taxonomy" id="64522"/>
    <lineage>
        <taxon>Eukaryota</taxon>
        <taxon>Fungi</taxon>
        <taxon>Fungi incertae sedis</taxon>
        <taxon>Mucoromycota</taxon>
        <taxon>Mortierellomycotina</taxon>
        <taxon>Mortierellomycetes</taxon>
        <taxon>Mortierellales</taxon>
        <taxon>Mortierellaceae</taxon>
        <taxon>Linnemannia</taxon>
    </lineage>
</organism>
<proteinExistence type="predicted"/>
<feature type="chain" id="PRO_5047046934" evidence="1">
    <location>
        <begin position="30"/>
        <end position="578"/>
    </location>
</feature>
<gene>
    <name evidence="2" type="ORF">BGZ96_009843</name>
</gene>
<dbReference type="InterPro" id="IPR043129">
    <property type="entry name" value="ATPase_NBD"/>
</dbReference>
<evidence type="ECO:0000313" key="3">
    <source>
        <dbReference type="Proteomes" id="UP001194696"/>
    </source>
</evidence>
<comment type="caution">
    <text evidence="2">The sequence shown here is derived from an EMBL/GenBank/DDBJ whole genome shotgun (WGS) entry which is preliminary data.</text>
</comment>
<dbReference type="SUPFAM" id="SSF53067">
    <property type="entry name" value="Actin-like ATPase domain"/>
    <property type="match status" value="1"/>
</dbReference>